<proteinExistence type="predicted"/>
<keyword evidence="5" id="KW-1185">Reference proteome</keyword>
<gene>
    <name evidence="4" type="ORF">FMUND_13930</name>
</gene>
<feature type="repeat" description="ANK" evidence="2">
    <location>
        <begin position="909"/>
        <end position="941"/>
    </location>
</feature>
<evidence type="ECO:0000256" key="2">
    <source>
        <dbReference type="PROSITE-ProRule" id="PRU00023"/>
    </source>
</evidence>
<feature type="domain" description="Nephrocystin 3-like N-terminal" evidence="3">
    <location>
        <begin position="295"/>
        <end position="469"/>
    </location>
</feature>
<dbReference type="SUPFAM" id="SSF53167">
    <property type="entry name" value="Purine and uridine phosphorylases"/>
    <property type="match status" value="1"/>
</dbReference>
<dbReference type="SMART" id="SM00248">
    <property type="entry name" value="ANK"/>
    <property type="match status" value="5"/>
</dbReference>
<dbReference type="PANTHER" id="PTHR10039:SF5">
    <property type="entry name" value="NACHT DOMAIN-CONTAINING PROTEIN"/>
    <property type="match status" value="1"/>
</dbReference>
<name>A0A8H6D2G3_9HYPO</name>
<feature type="repeat" description="ANK" evidence="2">
    <location>
        <begin position="942"/>
        <end position="974"/>
    </location>
</feature>
<dbReference type="Proteomes" id="UP000544331">
    <property type="component" value="Unassembled WGS sequence"/>
</dbReference>
<dbReference type="AlphaFoldDB" id="A0A8H6D2G3"/>
<dbReference type="Gene3D" id="3.40.50.300">
    <property type="entry name" value="P-loop containing nucleotide triphosphate hydrolases"/>
    <property type="match status" value="1"/>
</dbReference>
<accession>A0A8H6D2G3</accession>
<dbReference type="PANTHER" id="PTHR10039">
    <property type="entry name" value="AMELOGENIN"/>
    <property type="match status" value="1"/>
</dbReference>
<sequence length="988" mass="111924">MNPALLSDCDDDHYSRPLKRQKTFYSNTENNFLYDRYTIAWICALHFEMAAALAMMDEIHDQLPRCDIVVGTRIMQYDFGKVLAGGEIQRTAIPKTPEYSLRTAVTNLRAEHETYPSRVPAILQERMQRHIDYHHPNAPDHLFQASYEHDPSMANCQTCDQSQLEKREARRSREPKVHYGGIASSNQVMKDAVTRDNLAQELDIICFEMEAAGLMDVLPCLPIRDMQRRSLPRTYAREFLEALPAAGDTSRDSWLNARPPGQADLDNRRQQLLESLEFDQIDSRKITIKTAYSKTCRWFLKHPDYLEWLDSEKRSQHHGFLWIRGKPGAGKSIIMKFIYTKTKKTDIPMKALTISFFFNARGGLLEKSVLGMYRSLLLQLLQGFPDLQRILEDTDLVSRNQVACPPLNVLKDLFRSAVSSLEKRSFTCFVDALDECDEQQVKDMVDFFEELAEQCVENNVRFQVCFSSRHYPYVNIKSGIRLILEGQDGHIEDLKSYINSHLRIQDPALVDELKQMMLDKAAGVFLWVALVVDILNKEDRRGRLALRKRLQEVPSELSELFKDILTRDQEHMEDLLLSILWILLAERPLKPEEYYHALWSGLSLKDLVDLEIPPVNISDASDCINKCIISSSKGLAEITKANKPTVQFIHESVRDFLIKDKGLYQLWPELGAGWESQAHERLKLCCAAYVFHETIGEAIDGQQPTEAQSIKDDLLKQFPFLEYASQFVLGHANAAAYKITQQRFINEFPVSSWVRIFNIFEKHRIRKYSQGADILYILADRGHPELIRMRLEVNPGTDGGGGRYRHPLLAAMAKGNKDSVTALLGLSSSIHNGTDITDGLKSKIDSVKLDHTPVSWACEEGHLAIAAFLLDQGAQVGVDDLVKFVGNGNTEVVKVLLEKGADAGAADKDRTTPLYRAVQNGYSEIVKMLLEKGADARAADDAGSTPLHLASNNGHLETARILLDKRADIVAVDKYGSTPLHHASRKGR</sequence>
<dbReference type="InterPro" id="IPR027417">
    <property type="entry name" value="P-loop_NTPase"/>
</dbReference>
<dbReference type="EMBL" id="JAAOAN010000686">
    <property type="protein sequence ID" value="KAF5701323.1"/>
    <property type="molecule type" value="Genomic_DNA"/>
</dbReference>
<dbReference type="Pfam" id="PF12796">
    <property type="entry name" value="Ank_2"/>
    <property type="match status" value="1"/>
</dbReference>
<dbReference type="PROSITE" id="PS50088">
    <property type="entry name" value="ANK_REPEAT"/>
    <property type="match status" value="4"/>
</dbReference>
<dbReference type="PROSITE" id="PS50297">
    <property type="entry name" value="ANK_REP_REGION"/>
    <property type="match status" value="2"/>
</dbReference>
<feature type="repeat" description="ANK" evidence="2">
    <location>
        <begin position="876"/>
        <end position="908"/>
    </location>
</feature>
<dbReference type="OrthoDB" id="194358at2759"/>
<dbReference type="Pfam" id="PF24883">
    <property type="entry name" value="NPHP3_N"/>
    <property type="match status" value="1"/>
</dbReference>
<evidence type="ECO:0000313" key="4">
    <source>
        <dbReference type="EMBL" id="KAF5701323.1"/>
    </source>
</evidence>
<reference evidence="4 5" key="1">
    <citation type="submission" date="2020-05" db="EMBL/GenBank/DDBJ databases">
        <title>Identification and distribution of gene clusters putatively required for synthesis of sphingolipid metabolism inhibitors in phylogenetically diverse species of the filamentous fungus Fusarium.</title>
        <authorList>
            <person name="Kim H.-S."/>
            <person name="Busman M."/>
            <person name="Brown D.W."/>
            <person name="Divon H."/>
            <person name="Uhlig S."/>
            <person name="Proctor R.H."/>
        </authorList>
    </citation>
    <scope>NUCLEOTIDE SEQUENCE [LARGE SCALE GENOMIC DNA]</scope>
    <source>
        <strain evidence="4 5">NRRL 66235</strain>
    </source>
</reference>
<dbReference type="GO" id="GO:0003824">
    <property type="term" value="F:catalytic activity"/>
    <property type="evidence" value="ECO:0007669"/>
    <property type="project" value="InterPro"/>
</dbReference>
<dbReference type="InterPro" id="IPR036770">
    <property type="entry name" value="Ankyrin_rpt-contain_sf"/>
</dbReference>
<keyword evidence="1" id="KW-0677">Repeat</keyword>
<comment type="caution">
    <text evidence="4">The sequence shown here is derived from an EMBL/GenBank/DDBJ whole genome shotgun (WGS) entry which is preliminary data.</text>
</comment>
<evidence type="ECO:0000259" key="3">
    <source>
        <dbReference type="Pfam" id="PF24883"/>
    </source>
</evidence>
<evidence type="ECO:0000313" key="5">
    <source>
        <dbReference type="Proteomes" id="UP000544331"/>
    </source>
</evidence>
<evidence type="ECO:0000256" key="1">
    <source>
        <dbReference type="ARBA" id="ARBA00022737"/>
    </source>
</evidence>
<dbReference type="InterPro" id="IPR056884">
    <property type="entry name" value="NPHP3-like_N"/>
</dbReference>
<protein>
    <submittedName>
        <fullName evidence="4">Pfs NACHT ankyrin domain-containing protein</fullName>
    </submittedName>
</protein>
<organism evidence="4 5">
    <name type="scientific">Fusarium mundagurra</name>
    <dbReference type="NCBI Taxonomy" id="1567541"/>
    <lineage>
        <taxon>Eukaryota</taxon>
        <taxon>Fungi</taxon>
        <taxon>Dikarya</taxon>
        <taxon>Ascomycota</taxon>
        <taxon>Pezizomycotina</taxon>
        <taxon>Sordariomycetes</taxon>
        <taxon>Hypocreomycetidae</taxon>
        <taxon>Hypocreales</taxon>
        <taxon>Nectriaceae</taxon>
        <taxon>Fusarium</taxon>
        <taxon>Fusarium fujikuroi species complex</taxon>
    </lineage>
</organism>
<dbReference type="Pfam" id="PF13637">
    <property type="entry name" value="Ank_4"/>
    <property type="match status" value="1"/>
</dbReference>
<dbReference type="Gene3D" id="3.40.50.1580">
    <property type="entry name" value="Nucleoside phosphorylase domain"/>
    <property type="match status" value="1"/>
</dbReference>
<dbReference type="Pfam" id="PF00023">
    <property type="entry name" value="Ank"/>
    <property type="match status" value="1"/>
</dbReference>
<keyword evidence="2" id="KW-0040">ANK repeat</keyword>
<dbReference type="SUPFAM" id="SSF48403">
    <property type="entry name" value="Ankyrin repeat"/>
    <property type="match status" value="1"/>
</dbReference>
<dbReference type="InterPro" id="IPR002110">
    <property type="entry name" value="Ankyrin_rpt"/>
</dbReference>
<dbReference type="Gene3D" id="1.25.40.20">
    <property type="entry name" value="Ankyrin repeat-containing domain"/>
    <property type="match status" value="1"/>
</dbReference>
<dbReference type="GO" id="GO:0009116">
    <property type="term" value="P:nucleoside metabolic process"/>
    <property type="evidence" value="ECO:0007669"/>
    <property type="project" value="InterPro"/>
</dbReference>
<dbReference type="SUPFAM" id="SSF52540">
    <property type="entry name" value="P-loop containing nucleoside triphosphate hydrolases"/>
    <property type="match status" value="1"/>
</dbReference>
<dbReference type="InterPro" id="IPR035994">
    <property type="entry name" value="Nucleoside_phosphorylase_sf"/>
</dbReference>
<feature type="repeat" description="ANK" evidence="2">
    <location>
        <begin position="849"/>
        <end position="881"/>
    </location>
</feature>